<sequence>MFILEILTFRAFPFPFPFNVCLILNPVVWKSTFVLPLCKGPGILGLLPFKSI</sequence>
<dbReference type="AlphaFoldDB" id="A0A0E9PJX0"/>
<evidence type="ECO:0000313" key="1">
    <source>
        <dbReference type="EMBL" id="JAH04926.1"/>
    </source>
</evidence>
<reference evidence="1" key="1">
    <citation type="submission" date="2014-11" db="EMBL/GenBank/DDBJ databases">
        <authorList>
            <person name="Amaro Gonzalez C."/>
        </authorList>
    </citation>
    <scope>NUCLEOTIDE SEQUENCE</scope>
</reference>
<proteinExistence type="predicted"/>
<reference evidence="1" key="2">
    <citation type="journal article" date="2015" name="Fish Shellfish Immunol.">
        <title>Early steps in the European eel (Anguilla anguilla)-Vibrio vulnificus interaction in the gills: Role of the RtxA13 toxin.</title>
        <authorList>
            <person name="Callol A."/>
            <person name="Pajuelo D."/>
            <person name="Ebbesson L."/>
            <person name="Teles M."/>
            <person name="MacKenzie S."/>
            <person name="Amaro C."/>
        </authorList>
    </citation>
    <scope>NUCLEOTIDE SEQUENCE</scope>
</reference>
<accession>A0A0E9PJX0</accession>
<protein>
    <submittedName>
        <fullName evidence="1">Uncharacterized protein</fullName>
    </submittedName>
</protein>
<name>A0A0E9PJX0_ANGAN</name>
<dbReference type="EMBL" id="GBXM01103651">
    <property type="protein sequence ID" value="JAH04926.1"/>
    <property type="molecule type" value="Transcribed_RNA"/>
</dbReference>
<organism evidence="1">
    <name type="scientific">Anguilla anguilla</name>
    <name type="common">European freshwater eel</name>
    <name type="synonym">Muraena anguilla</name>
    <dbReference type="NCBI Taxonomy" id="7936"/>
    <lineage>
        <taxon>Eukaryota</taxon>
        <taxon>Metazoa</taxon>
        <taxon>Chordata</taxon>
        <taxon>Craniata</taxon>
        <taxon>Vertebrata</taxon>
        <taxon>Euteleostomi</taxon>
        <taxon>Actinopterygii</taxon>
        <taxon>Neopterygii</taxon>
        <taxon>Teleostei</taxon>
        <taxon>Anguilliformes</taxon>
        <taxon>Anguillidae</taxon>
        <taxon>Anguilla</taxon>
    </lineage>
</organism>